<keyword evidence="2" id="KW-1185">Reference proteome</keyword>
<dbReference type="AlphaFoldDB" id="A0A1C5A1B4"/>
<organism evidence="1 2">
    <name type="scientific">Micromonospora matsumotoense</name>
    <dbReference type="NCBI Taxonomy" id="121616"/>
    <lineage>
        <taxon>Bacteria</taxon>
        <taxon>Bacillati</taxon>
        <taxon>Actinomycetota</taxon>
        <taxon>Actinomycetes</taxon>
        <taxon>Micromonosporales</taxon>
        <taxon>Micromonosporaceae</taxon>
        <taxon>Micromonospora</taxon>
    </lineage>
</organism>
<proteinExistence type="predicted"/>
<dbReference type="Proteomes" id="UP000198797">
    <property type="component" value="Unassembled WGS sequence"/>
</dbReference>
<protein>
    <submittedName>
        <fullName evidence="1">Uncharacterized protein</fullName>
    </submittedName>
</protein>
<name>A0A1C5A1B4_9ACTN</name>
<sequence>MGETGRDRLPAELTDPGRWEAAHWRLLAAADAARADDRLAAAVLAERGR</sequence>
<accession>A0A1C5A1B4</accession>
<reference evidence="2" key="1">
    <citation type="submission" date="2016-06" db="EMBL/GenBank/DDBJ databases">
        <authorList>
            <person name="Varghese N."/>
            <person name="Submissions Spin"/>
        </authorList>
    </citation>
    <scope>NUCLEOTIDE SEQUENCE [LARGE SCALE GENOMIC DNA]</scope>
    <source>
        <strain evidence="2">DSM 44100</strain>
    </source>
</reference>
<evidence type="ECO:0000313" key="1">
    <source>
        <dbReference type="EMBL" id="SCF38973.1"/>
    </source>
</evidence>
<gene>
    <name evidence="1" type="ORF">GA0070216_112172</name>
</gene>
<evidence type="ECO:0000313" key="2">
    <source>
        <dbReference type="Proteomes" id="UP000198797"/>
    </source>
</evidence>
<dbReference type="RefSeq" id="WP_176739089.1">
    <property type="nucleotide sequence ID" value="NZ_FMCU01000012.1"/>
</dbReference>
<dbReference type="EMBL" id="FMCU01000012">
    <property type="protein sequence ID" value="SCF38973.1"/>
    <property type="molecule type" value="Genomic_DNA"/>
</dbReference>